<protein>
    <submittedName>
        <fullName evidence="2">Uncharacterized protein</fullName>
    </submittedName>
</protein>
<reference evidence="2" key="1">
    <citation type="journal article" date="2020" name="Stud. Mycol.">
        <title>101 Dothideomycetes genomes: a test case for predicting lifestyles and emergence of pathogens.</title>
        <authorList>
            <person name="Haridas S."/>
            <person name="Albert R."/>
            <person name="Binder M."/>
            <person name="Bloem J."/>
            <person name="Labutti K."/>
            <person name="Salamov A."/>
            <person name="Andreopoulos B."/>
            <person name="Baker S."/>
            <person name="Barry K."/>
            <person name="Bills G."/>
            <person name="Bluhm B."/>
            <person name="Cannon C."/>
            <person name="Castanera R."/>
            <person name="Culley D."/>
            <person name="Daum C."/>
            <person name="Ezra D."/>
            <person name="Gonzalez J."/>
            <person name="Henrissat B."/>
            <person name="Kuo A."/>
            <person name="Liang C."/>
            <person name="Lipzen A."/>
            <person name="Lutzoni F."/>
            <person name="Magnuson J."/>
            <person name="Mondo S."/>
            <person name="Nolan M."/>
            <person name="Ohm R."/>
            <person name="Pangilinan J."/>
            <person name="Park H.-J."/>
            <person name="Ramirez L."/>
            <person name="Alfaro M."/>
            <person name="Sun H."/>
            <person name="Tritt A."/>
            <person name="Yoshinaga Y."/>
            <person name="Zwiers L.-H."/>
            <person name="Turgeon B."/>
            <person name="Goodwin S."/>
            <person name="Spatafora J."/>
            <person name="Crous P."/>
            <person name="Grigoriev I."/>
        </authorList>
    </citation>
    <scope>NUCLEOTIDE SEQUENCE</scope>
    <source>
        <strain evidence="2">CBS 260.36</strain>
    </source>
</reference>
<dbReference type="EMBL" id="ML996095">
    <property type="protein sequence ID" value="KAF2147890.1"/>
    <property type="molecule type" value="Genomic_DNA"/>
</dbReference>
<dbReference type="AlphaFoldDB" id="A0A9P4ISV1"/>
<proteinExistence type="predicted"/>
<accession>A0A9P4ISV1</accession>
<comment type="caution">
    <text evidence="2">The sequence shown here is derived from an EMBL/GenBank/DDBJ whole genome shotgun (WGS) entry which is preliminary data.</text>
</comment>
<evidence type="ECO:0000313" key="3">
    <source>
        <dbReference type="Proteomes" id="UP000799439"/>
    </source>
</evidence>
<sequence length="222" mass="24710">MHGQYWPMQPVRSHQNTQVEPFRAKSPRRATGALAGRDLRYFGTTDRAYPLAFRYGTRPPQPTSTCCTRYRRQSLGGGRGFRSNNFSFRVTVNDPRPPPSEILLERHTMRNHLDVGCSANRPPSKDVTSTLIRCRTFGGRRAKVLANPGRLAHATDAVPPTAACVTTGLSVYAVEVHDLANRVLGAVGIIVRLMRLVRNPRDGDQPAVARIIRSRQPLFARA</sequence>
<dbReference type="Proteomes" id="UP000799439">
    <property type="component" value="Unassembled WGS sequence"/>
</dbReference>
<evidence type="ECO:0000256" key="1">
    <source>
        <dbReference type="SAM" id="MobiDB-lite"/>
    </source>
</evidence>
<feature type="region of interest" description="Disordered" evidence="1">
    <location>
        <begin position="1"/>
        <end position="30"/>
    </location>
</feature>
<keyword evidence="3" id="KW-1185">Reference proteome</keyword>
<organism evidence="2 3">
    <name type="scientific">Myriangium duriaei CBS 260.36</name>
    <dbReference type="NCBI Taxonomy" id="1168546"/>
    <lineage>
        <taxon>Eukaryota</taxon>
        <taxon>Fungi</taxon>
        <taxon>Dikarya</taxon>
        <taxon>Ascomycota</taxon>
        <taxon>Pezizomycotina</taxon>
        <taxon>Dothideomycetes</taxon>
        <taxon>Dothideomycetidae</taxon>
        <taxon>Myriangiales</taxon>
        <taxon>Myriangiaceae</taxon>
        <taxon>Myriangium</taxon>
    </lineage>
</organism>
<name>A0A9P4ISV1_9PEZI</name>
<gene>
    <name evidence="2" type="ORF">K461DRAFT_302970</name>
</gene>
<evidence type="ECO:0000313" key="2">
    <source>
        <dbReference type="EMBL" id="KAF2147890.1"/>
    </source>
</evidence>